<organism evidence="1 2">
    <name type="scientific">Entomophthora muscae</name>
    <dbReference type="NCBI Taxonomy" id="34485"/>
    <lineage>
        <taxon>Eukaryota</taxon>
        <taxon>Fungi</taxon>
        <taxon>Fungi incertae sedis</taxon>
        <taxon>Zoopagomycota</taxon>
        <taxon>Entomophthoromycotina</taxon>
        <taxon>Entomophthoromycetes</taxon>
        <taxon>Entomophthorales</taxon>
        <taxon>Entomophthoraceae</taxon>
        <taxon>Entomophthora</taxon>
    </lineage>
</organism>
<proteinExistence type="predicted"/>
<reference evidence="1" key="1">
    <citation type="submission" date="2022-04" db="EMBL/GenBank/DDBJ databases">
        <title>Genome of the entomopathogenic fungus Entomophthora muscae.</title>
        <authorList>
            <person name="Elya C."/>
            <person name="Lovett B.R."/>
            <person name="Lee E."/>
            <person name="Macias A.M."/>
            <person name="Hajek A.E."/>
            <person name="De Bivort B.L."/>
            <person name="Kasson M.T."/>
            <person name="De Fine Licht H.H."/>
            <person name="Stajich J.E."/>
        </authorList>
    </citation>
    <scope>NUCLEOTIDE SEQUENCE</scope>
    <source>
        <strain evidence="1">Berkeley</strain>
    </source>
</reference>
<accession>A0ACC2S084</accession>
<keyword evidence="2" id="KW-1185">Reference proteome</keyword>
<gene>
    <name evidence="1" type="ORF">DSO57_1001152</name>
</gene>
<evidence type="ECO:0000313" key="1">
    <source>
        <dbReference type="EMBL" id="KAJ9055714.1"/>
    </source>
</evidence>
<name>A0ACC2S084_9FUNG</name>
<dbReference type="EMBL" id="QTSX02006392">
    <property type="protein sequence ID" value="KAJ9055714.1"/>
    <property type="molecule type" value="Genomic_DNA"/>
</dbReference>
<comment type="caution">
    <text evidence="1">The sequence shown here is derived from an EMBL/GenBank/DDBJ whole genome shotgun (WGS) entry which is preliminary data.</text>
</comment>
<protein>
    <submittedName>
        <fullName evidence="1">Uncharacterized protein</fullName>
    </submittedName>
</protein>
<dbReference type="Proteomes" id="UP001165960">
    <property type="component" value="Unassembled WGS sequence"/>
</dbReference>
<evidence type="ECO:0000313" key="2">
    <source>
        <dbReference type="Proteomes" id="UP001165960"/>
    </source>
</evidence>
<sequence>MAETNSTKKAKFGLVSKPLADECVAEVSTENTEESVKKDVNASGKRVRVTKDASAEAASQAALPVRATNITMPTDYSHLETPEAVKEYSGPESVVKLCTYNVASVKSASKKGLLEYIKAEEPTLVCLQETKLQVAPNEEYFTREQYPHQFWWCSTAKKGYSGTAVMSKLEPVSHFYGFKKQPQLDNEGRVITVEFADFFLVTAYVPNAGEKLVRLSYRLEWDVAMTDHLNSLEETGKPVIYTGDLNVAHHPIDLSRPKDNLKSAGFTIEERNSFTQQLAGGPNSRFPRVDVDRHFHPDEACRYTYHSYRSGARSKNIGWRLDYFVASRSFMPSILGTAIRFTCYGASDHLPSILWFKSKSPLATTTSKAATPKRGQSSITSFFKSQN</sequence>